<evidence type="ECO:0000256" key="3">
    <source>
        <dbReference type="SAM" id="Phobius"/>
    </source>
</evidence>
<keyword evidence="3" id="KW-0812">Transmembrane</keyword>
<proteinExistence type="inferred from homology"/>
<protein>
    <submittedName>
        <fullName evidence="4">Uncharacterized protein</fullName>
    </submittedName>
</protein>
<feature type="transmembrane region" description="Helical" evidence="3">
    <location>
        <begin position="518"/>
        <end position="538"/>
    </location>
</feature>
<dbReference type="InterPro" id="IPR036259">
    <property type="entry name" value="MFS_trans_sf"/>
</dbReference>
<dbReference type="InterPro" id="IPR039672">
    <property type="entry name" value="MFS_2"/>
</dbReference>
<gene>
    <name evidence="4" type="ORF">TrLO_g1549</name>
</gene>
<feature type="transmembrane region" description="Helical" evidence="3">
    <location>
        <begin position="409"/>
        <end position="430"/>
    </location>
</feature>
<keyword evidence="3" id="KW-0472">Membrane</keyword>
<feature type="transmembrane region" description="Helical" evidence="3">
    <location>
        <begin position="224"/>
        <end position="244"/>
    </location>
</feature>
<name>A0A9W7FSC3_9STRA</name>
<feature type="transmembrane region" description="Helical" evidence="3">
    <location>
        <begin position="472"/>
        <end position="493"/>
    </location>
</feature>
<feature type="region of interest" description="Disordered" evidence="2">
    <location>
        <begin position="12"/>
        <end position="46"/>
    </location>
</feature>
<dbReference type="PANTHER" id="PTHR11328:SF28">
    <property type="entry name" value="MAJOR FACILITATOR SUPERFAMILY DOMAIN-CONTAINING PROTEIN 12"/>
    <property type="match status" value="1"/>
</dbReference>
<feature type="compositionally biased region" description="Low complexity" evidence="2">
    <location>
        <begin position="24"/>
        <end position="35"/>
    </location>
</feature>
<dbReference type="GO" id="GO:0008643">
    <property type="term" value="P:carbohydrate transport"/>
    <property type="evidence" value="ECO:0007669"/>
    <property type="project" value="InterPro"/>
</dbReference>
<comment type="caution">
    <text evidence="4">The sequence shown here is derived from an EMBL/GenBank/DDBJ whole genome shotgun (WGS) entry which is preliminary data.</text>
</comment>
<feature type="transmembrane region" description="Helical" evidence="3">
    <location>
        <begin position="143"/>
        <end position="162"/>
    </location>
</feature>
<organism evidence="4 5">
    <name type="scientific">Triparma laevis f. longispina</name>
    <dbReference type="NCBI Taxonomy" id="1714387"/>
    <lineage>
        <taxon>Eukaryota</taxon>
        <taxon>Sar</taxon>
        <taxon>Stramenopiles</taxon>
        <taxon>Ochrophyta</taxon>
        <taxon>Bolidophyceae</taxon>
        <taxon>Parmales</taxon>
        <taxon>Triparmaceae</taxon>
        <taxon>Triparma</taxon>
    </lineage>
</organism>
<reference evidence="5" key="1">
    <citation type="journal article" date="2023" name="Commun. Biol.">
        <title>Genome analysis of Parmales, the sister group of diatoms, reveals the evolutionary specialization of diatoms from phago-mixotrophs to photoautotrophs.</title>
        <authorList>
            <person name="Ban H."/>
            <person name="Sato S."/>
            <person name="Yoshikawa S."/>
            <person name="Yamada K."/>
            <person name="Nakamura Y."/>
            <person name="Ichinomiya M."/>
            <person name="Sato N."/>
            <person name="Blanc-Mathieu R."/>
            <person name="Endo H."/>
            <person name="Kuwata A."/>
            <person name="Ogata H."/>
        </authorList>
    </citation>
    <scope>NUCLEOTIDE SEQUENCE [LARGE SCALE GENOMIC DNA]</scope>
    <source>
        <strain evidence="5">NIES 3700</strain>
    </source>
</reference>
<dbReference type="Pfam" id="PF13347">
    <property type="entry name" value="MFS_2"/>
    <property type="match status" value="1"/>
</dbReference>
<comment type="similarity">
    <text evidence="1">Belongs to the major facilitator superfamily.</text>
</comment>
<feature type="transmembrane region" description="Helical" evidence="3">
    <location>
        <begin position="376"/>
        <end position="397"/>
    </location>
</feature>
<keyword evidence="5" id="KW-1185">Reference proteome</keyword>
<dbReference type="PANTHER" id="PTHR11328">
    <property type="entry name" value="MAJOR FACILITATOR SUPERFAMILY DOMAIN-CONTAINING PROTEIN"/>
    <property type="match status" value="1"/>
</dbReference>
<evidence type="ECO:0000256" key="2">
    <source>
        <dbReference type="SAM" id="MobiDB-lite"/>
    </source>
</evidence>
<evidence type="ECO:0000313" key="5">
    <source>
        <dbReference type="Proteomes" id="UP001165122"/>
    </source>
</evidence>
<dbReference type="SUPFAM" id="SSF103473">
    <property type="entry name" value="MFS general substrate transporter"/>
    <property type="match status" value="2"/>
</dbReference>
<feature type="compositionally biased region" description="Basic and acidic residues" evidence="2">
    <location>
        <begin position="13"/>
        <end position="23"/>
    </location>
</feature>
<dbReference type="Proteomes" id="UP001165122">
    <property type="component" value="Unassembled WGS sequence"/>
</dbReference>
<dbReference type="EMBL" id="BRXW01000320">
    <property type="protein sequence ID" value="GMI18127.1"/>
    <property type="molecule type" value="Genomic_DNA"/>
</dbReference>
<sequence>MSNTTDLLIASDQRARSISRESSRPSSRSNSRNNSFTLEPGVPMSTPLLLNERQSTKDARTLTDGQIRAFSLGHAQNDLSSSLWFTYLLIYLETLRYLPPSSSGICMLSGQIFDAISTPIAGLVSDAGSGHVWGTWNLCPRTYQHLGGTFLVTTFFSVVWIFPQPDFGEGTDTSTSKPMTTAYYSVAAGLFNVGWAWVQVNHLALIPDLTDYELERVTLTSKRYGVTVLTSILAFLSYLLLLGFVSPQNQNTEGKWRILGLICVTVGMLCNFIFYKGMSDVCEKKNARKNDSMKMLTEELLNDALLPPSGLQSIKDDGSDSLPSTSSGKETITEPFQWLKVPLFYPTAIIYMATRLLINIINVYITFYLIEHLSLPSVSLALVPLVMFCSSFVLTSFGKRITKKLGKPATYILGGGITSVGCVGCFFLKGSGYETIGMYVIAIFFGIGNSLVMVTGVGKVNDLVGDNVSTSAFVYGCMSFTDKLSSGVVVLYIQNVRDSKCDDETGDVEECGDFVRDVMTWVPIVSVVVACLVIVALGDGKQKRGK</sequence>
<accession>A0A9W7FSC3</accession>
<dbReference type="OrthoDB" id="1730117at2759"/>
<keyword evidence="3" id="KW-1133">Transmembrane helix</keyword>
<evidence type="ECO:0000313" key="4">
    <source>
        <dbReference type="EMBL" id="GMI18127.1"/>
    </source>
</evidence>
<dbReference type="Gene3D" id="1.20.1250.20">
    <property type="entry name" value="MFS general substrate transporter like domains"/>
    <property type="match status" value="1"/>
</dbReference>
<feature type="transmembrane region" description="Helical" evidence="3">
    <location>
        <begin position="436"/>
        <end position="460"/>
    </location>
</feature>
<dbReference type="GO" id="GO:0005886">
    <property type="term" value="C:plasma membrane"/>
    <property type="evidence" value="ECO:0007669"/>
    <property type="project" value="TreeGrafter"/>
</dbReference>
<feature type="transmembrane region" description="Helical" evidence="3">
    <location>
        <begin position="256"/>
        <end position="275"/>
    </location>
</feature>
<feature type="transmembrane region" description="Helical" evidence="3">
    <location>
        <begin position="182"/>
        <end position="204"/>
    </location>
</feature>
<dbReference type="GO" id="GO:0015293">
    <property type="term" value="F:symporter activity"/>
    <property type="evidence" value="ECO:0007669"/>
    <property type="project" value="InterPro"/>
</dbReference>
<dbReference type="AlphaFoldDB" id="A0A9W7FSC3"/>
<feature type="transmembrane region" description="Helical" evidence="3">
    <location>
        <begin position="348"/>
        <end position="370"/>
    </location>
</feature>
<evidence type="ECO:0000256" key="1">
    <source>
        <dbReference type="ARBA" id="ARBA00008335"/>
    </source>
</evidence>